<reference evidence="1" key="1">
    <citation type="submission" date="2021-01" db="EMBL/GenBank/DDBJ databases">
        <authorList>
            <person name="Corre E."/>
            <person name="Pelletier E."/>
            <person name="Niang G."/>
            <person name="Scheremetjew M."/>
            <person name="Finn R."/>
            <person name="Kale V."/>
            <person name="Holt S."/>
            <person name="Cochrane G."/>
            <person name="Meng A."/>
            <person name="Brown T."/>
            <person name="Cohen L."/>
        </authorList>
    </citation>
    <scope>NUCLEOTIDE SEQUENCE</scope>
    <source>
        <strain evidence="1">CCMP645</strain>
    </source>
</reference>
<dbReference type="EMBL" id="HBIZ01030447">
    <property type="protein sequence ID" value="CAE0766782.1"/>
    <property type="molecule type" value="Transcribed_RNA"/>
</dbReference>
<organism evidence="1">
    <name type="scientific">Chrysotila carterae</name>
    <name type="common">Marine alga</name>
    <name type="synonym">Syracosphaera carterae</name>
    <dbReference type="NCBI Taxonomy" id="13221"/>
    <lineage>
        <taxon>Eukaryota</taxon>
        <taxon>Haptista</taxon>
        <taxon>Haptophyta</taxon>
        <taxon>Prymnesiophyceae</taxon>
        <taxon>Isochrysidales</taxon>
        <taxon>Isochrysidaceae</taxon>
        <taxon>Chrysotila</taxon>
    </lineage>
</organism>
<name>A0A7S4BI89_CHRCT</name>
<protein>
    <submittedName>
        <fullName evidence="1">Uncharacterized protein</fullName>
    </submittedName>
</protein>
<evidence type="ECO:0000313" key="1">
    <source>
        <dbReference type="EMBL" id="CAE0766782.1"/>
    </source>
</evidence>
<sequence length="99" mass="11178">MCNDCKIVEHIFFKAECDTQVVSSVHQLIVEPYELCLRATCALGQRKCFTVRVAKQGPNSSACRRWACLPALLFHFPLLMLRHVEFASYRSNASSSGQL</sequence>
<accession>A0A7S4BI89</accession>
<gene>
    <name evidence="1" type="ORF">PCAR00345_LOCUS19394</name>
</gene>
<dbReference type="AlphaFoldDB" id="A0A7S4BI89"/>
<proteinExistence type="predicted"/>